<dbReference type="GO" id="GO:0008270">
    <property type="term" value="F:zinc ion binding"/>
    <property type="evidence" value="ECO:0007669"/>
    <property type="project" value="InterPro"/>
</dbReference>
<sequence>MAEIVVVAVAVLLVAVGVLLVAVEVLLVAVAVGEVVIVPVPVAAPLVVLVHVVAVAVVVVVVVAIQETLKDVDYQICPLCMRVRANSTALSVSGYVFCYLCINEHVKKEKCCPITGYPATSEHLVKIYEQDL</sequence>
<evidence type="ECO:0000313" key="4">
    <source>
        <dbReference type="Proteomes" id="UP000762676"/>
    </source>
</evidence>
<accession>A0AAV4G590</accession>
<dbReference type="GO" id="GO:1990429">
    <property type="term" value="C:peroxisomal importomer complex"/>
    <property type="evidence" value="ECO:0007669"/>
    <property type="project" value="TreeGrafter"/>
</dbReference>
<evidence type="ECO:0000256" key="1">
    <source>
        <dbReference type="ARBA" id="ARBA00018980"/>
    </source>
</evidence>
<keyword evidence="4" id="KW-1185">Reference proteome</keyword>
<keyword evidence="2" id="KW-0472">Membrane</keyword>
<dbReference type="GO" id="GO:0006513">
    <property type="term" value="P:protein monoubiquitination"/>
    <property type="evidence" value="ECO:0007669"/>
    <property type="project" value="TreeGrafter"/>
</dbReference>
<organism evidence="3 4">
    <name type="scientific">Elysia marginata</name>
    <dbReference type="NCBI Taxonomy" id="1093978"/>
    <lineage>
        <taxon>Eukaryota</taxon>
        <taxon>Metazoa</taxon>
        <taxon>Spiralia</taxon>
        <taxon>Lophotrochozoa</taxon>
        <taxon>Mollusca</taxon>
        <taxon>Gastropoda</taxon>
        <taxon>Heterobranchia</taxon>
        <taxon>Euthyneura</taxon>
        <taxon>Panpulmonata</taxon>
        <taxon>Sacoglossa</taxon>
        <taxon>Placobranchoidea</taxon>
        <taxon>Plakobranchidae</taxon>
        <taxon>Elysia</taxon>
    </lineage>
</organism>
<evidence type="ECO:0000256" key="2">
    <source>
        <dbReference type="SAM" id="Phobius"/>
    </source>
</evidence>
<reference evidence="3 4" key="1">
    <citation type="journal article" date="2021" name="Elife">
        <title>Chloroplast acquisition without the gene transfer in kleptoplastic sea slugs, Plakobranchus ocellatus.</title>
        <authorList>
            <person name="Maeda T."/>
            <person name="Takahashi S."/>
            <person name="Yoshida T."/>
            <person name="Shimamura S."/>
            <person name="Takaki Y."/>
            <person name="Nagai Y."/>
            <person name="Toyoda A."/>
            <person name="Suzuki Y."/>
            <person name="Arimoto A."/>
            <person name="Ishii H."/>
            <person name="Satoh N."/>
            <person name="Nishiyama T."/>
            <person name="Hasebe M."/>
            <person name="Maruyama T."/>
            <person name="Minagawa J."/>
            <person name="Obokata J."/>
            <person name="Shigenobu S."/>
        </authorList>
    </citation>
    <scope>NUCLEOTIDE SEQUENCE [LARGE SCALE GENOMIC DNA]</scope>
</reference>
<keyword evidence="2" id="KW-1133">Transmembrane helix</keyword>
<proteinExistence type="predicted"/>
<dbReference type="GO" id="GO:0004842">
    <property type="term" value="F:ubiquitin-protein transferase activity"/>
    <property type="evidence" value="ECO:0007669"/>
    <property type="project" value="TreeGrafter"/>
</dbReference>
<dbReference type="InterPro" id="IPR017375">
    <property type="entry name" value="PEX12"/>
</dbReference>
<protein>
    <recommendedName>
        <fullName evidence="1">Peroxisome assembly protein 12</fullName>
    </recommendedName>
</protein>
<dbReference type="GO" id="GO:0005778">
    <property type="term" value="C:peroxisomal membrane"/>
    <property type="evidence" value="ECO:0007669"/>
    <property type="project" value="InterPro"/>
</dbReference>
<dbReference type="AlphaFoldDB" id="A0AAV4G590"/>
<dbReference type="PANTHER" id="PTHR12888">
    <property type="entry name" value="PEROXISOME ASSEMBLY PROTEIN 12 PEROXIN-12"/>
    <property type="match status" value="1"/>
</dbReference>
<dbReference type="Proteomes" id="UP000762676">
    <property type="component" value="Unassembled WGS sequence"/>
</dbReference>
<keyword evidence="2" id="KW-0812">Transmembrane</keyword>
<gene>
    <name evidence="3" type="ORF">ElyMa_000580900</name>
</gene>
<dbReference type="EMBL" id="BMAT01001132">
    <property type="protein sequence ID" value="GFR80424.1"/>
    <property type="molecule type" value="Genomic_DNA"/>
</dbReference>
<dbReference type="Gene3D" id="3.30.40.10">
    <property type="entry name" value="Zinc/RING finger domain, C3HC4 (zinc finger)"/>
    <property type="match status" value="1"/>
</dbReference>
<evidence type="ECO:0000313" key="3">
    <source>
        <dbReference type="EMBL" id="GFR80424.1"/>
    </source>
</evidence>
<dbReference type="InterPro" id="IPR013083">
    <property type="entry name" value="Znf_RING/FYVE/PHD"/>
</dbReference>
<feature type="transmembrane region" description="Helical" evidence="2">
    <location>
        <begin position="43"/>
        <end position="65"/>
    </location>
</feature>
<dbReference type="CDD" id="cd16451">
    <property type="entry name" value="mRING_PEX12"/>
    <property type="match status" value="1"/>
</dbReference>
<name>A0AAV4G590_9GAST</name>
<dbReference type="PANTHER" id="PTHR12888:SF0">
    <property type="entry name" value="PEROXISOME ASSEMBLY PROTEIN 12"/>
    <property type="match status" value="1"/>
</dbReference>
<dbReference type="GO" id="GO:0016558">
    <property type="term" value="P:protein import into peroxisome matrix"/>
    <property type="evidence" value="ECO:0007669"/>
    <property type="project" value="InterPro"/>
</dbReference>
<dbReference type="SUPFAM" id="SSF57850">
    <property type="entry name" value="RING/U-box"/>
    <property type="match status" value="1"/>
</dbReference>
<comment type="caution">
    <text evidence="3">The sequence shown here is derived from an EMBL/GenBank/DDBJ whole genome shotgun (WGS) entry which is preliminary data.</text>
</comment>